<accession>A0ABY2I5D7</accession>
<feature type="region of interest" description="Disordered" evidence="1">
    <location>
        <begin position="1"/>
        <end position="22"/>
    </location>
</feature>
<evidence type="ECO:0000256" key="1">
    <source>
        <dbReference type="SAM" id="MobiDB-lite"/>
    </source>
</evidence>
<dbReference type="Proteomes" id="UP000298252">
    <property type="component" value="Unassembled WGS sequence"/>
</dbReference>
<evidence type="ECO:0000313" key="4">
    <source>
        <dbReference type="Proteomes" id="UP000298252"/>
    </source>
</evidence>
<dbReference type="PROSITE" id="PS51186">
    <property type="entry name" value="GNAT"/>
    <property type="match status" value="1"/>
</dbReference>
<dbReference type="CDD" id="cd04301">
    <property type="entry name" value="NAT_SF"/>
    <property type="match status" value="1"/>
</dbReference>
<proteinExistence type="predicted"/>
<dbReference type="SUPFAM" id="SSF53756">
    <property type="entry name" value="UDP-Glycosyltransferase/glycogen phosphorylase"/>
    <property type="match status" value="2"/>
</dbReference>
<sequence length="524" mass="57239">MARRRQRTRQASRNRRYQRGSRTEDLDRGIMHVLVRCDASKEGGVGHLIRSMSLIDEAISRGWDVSFSGDVTVPFGRDMLKSIRRVPAEVTPDGLAEAATKIGADVVHVDHYGLIGDYRASLNDAGILLSSMEDTEYGRRAADLVVDPSPSAAASYRPDDGSDRILRGASFVPLRQSVRRVAASRHVGGDQPDHSASVRIVVMLGGTDALNATAEIMRVVIESGLSAVCSVIVDRARWSSLPSSTHDVKFVLHEPSAAAIELFHSADFAVSAAGTSLWELLCMGVPTALIQLVDNQRDNYQFVASRGLVVGLGPITDVSVTEEARGRLVRTLGTDLRPRVEAAQRGQLLVDGLGSERIVSAWESMLQPKACYDVRDVSEGDASLLFDWRNDAMVRAASRETRPLEWTSHHSWVLRAMEDPDRHLLLVTKNDSPVATVRFDLAGPPIDAWEVSIVVAPSLRGQGLGSDVLAAAEEYLRHLPHRTTAIYAAMRRENHASASLFRAAGYEAQENDGTSPLLSMRKLI</sequence>
<protein>
    <submittedName>
        <fullName evidence="3">GNAT family N-acetyltransferase</fullName>
    </submittedName>
</protein>
<dbReference type="EMBL" id="SOFD01000025">
    <property type="protein sequence ID" value="TFB77204.1"/>
    <property type="molecule type" value="Genomic_DNA"/>
</dbReference>
<feature type="domain" description="N-acetyltransferase" evidence="2">
    <location>
        <begin position="372"/>
        <end position="524"/>
    </location>
</feature>
<reference evidence="3 4" key="1">
    <citation type="submission" date="2019-03" db="EMBL/GenBank/DDBJ databases">
        <title>Genomics of glacier-inhabiting Cryobacterium strains.</title>
        <authorList>
            <person name="Liu Q."/>
            <person name="Xin Y.-H."/>
        </authorList>
    </citation>
    <scope>NUCLEOTIDE SEQUENCE [LARGE SCALE GENOMIC DNA]</scope>
    <source>
        <strain evidence="3 4">Hh8</strain>
    </source>
</reference>
<name>A0ABY2I5D7_9MICO</name>
<comment type="caution">
    <text evidence="3">The sequence shown here is derived from an EMBL/GenBank/DDBJ whole genome shotgun (WGS) entry which is preliminary data.</text>
</comment>
<dbReference type="InterPro" id="IPR016181">
    <property type="entry name" value="Acyl_CoA_acyltransferase"/>
</dbReference>
<dbReference type="SUPFAM" id="SSF55729">
    <property type="entry name" value="Acyl-CoA N-acyltransferases (Nat)"/>
    <property type="match status" value="1"/>
</dbReference>
<dbReference type="InterPro" id="IPR000182">
    <property type="entry name" value="GNAT_dom"/>
</dbReference>
<dbReference type="Gene3D" id="3.40.630.30">
    <property type="match status" value="1"/>
</dbReference>
<feature type="compositionally biased region" description="Basic residues" evidence="1">
    <location>
        <begin position="1"/>
        <end position="19"/>
    </location>
</feature>
<dbReference type="Pfam" id="PF00583">
    <property type="entry name" value="Acetyltransf_1"/>
    <property type="match status" value="1"/>
</dbReference>
<dbReference type="Gene3D" id="3.40.50.2000">
    <property type="entry name" value="Glycogen Phosphorylase B"/>
    <property type="match status" value="1"/>
</dbReference>
<gene>
    <name evidence="3" type="ORF">E3O21_09940</name>
</gene>
<keyword evidence="4" id="KW-1185">Reference proteome</keyword>
<dbReference type="Gene3D" id="3.40.50.11190">
    <property type="match status" value="1"/>
</dbReference>
<organism evidence="3 4">
    <name type="scientific">Cryobacterium flavum</name>
    <dbReference type="NCBI Taxonomy" id="1424659"/>
    <lineage>
        <taxon>Bacteria</taxon>
        <taxon>Bacillati</taxon>
        <taxon>Actinomycetota</taxon>
        <taxon>Actinomycetes</taxon>
        <taxon>Micrococcales</taxon>
        <taxon>Microbacteriaceae</taxon>
        <taxon>Cryobacterium</taxon>
    </lineage>
</organism>
<evidence type="ECO:0000313" key="3">
    <source>
        <dbReference type="EMBL" id="TFB77204.1"/>
    </source>
</evidence>
<evidence type="ECO:0000259" key="2">
    <source>
        <dbReference type="PROSITE" id="PS51186"/>
    </source>
</evidence>